<dbReference type="PANTHER" id="PTHR35908:SF1">
    <property type="entry name" value="CONSERVED PROTEIN"/>
    <property type="match status" value="1"/>
</dbReference>
<feature type="domain" description="VOC" evidence="1">
    <location>
        <begin position="17"/>
        <end position="147"/>
    </location>
</feature>
<dbReference type="EMBL" id="BSUM01000001">
    <property type="protein sequence ID" value="GMA31688.1"/>
    <property type="molecule type" value="Genomic_DNA"/>
</dbReference>
<dbReference type="CDD" id="cd06587">
    <property type="entry name" value="VOC"/>
    <property type="match status" value="1"/>
</dbReference>
<reference evidence="2" key="1">
    <citation type="journal article" date="2014" name="Int. J. Syst. Evol. Microbiol.">
        <title>Complete genome sequence of Corynebacterium casei LMG S-19264T (=DSM 44701T), isolated from a smear-ripened cheese.</title>
        <authorList>
            <consortium name="US DOE Joint Genome Institute (JGI-PGF)"/>
            <person name="Walter F."/>
            <person name="Albersmeier A."/>
            <person name="Kalinowski J."/>
            <person name="Ruckert C."/>
        </authorList>
    </citation>
    <scope>NUCLEOTIDE SEQUENCE</scope>
    <source>
        <strain evidence="2">NBRC 112290</strain>
    </source>
</reference>
<dbReference type="Gene3D" id="3.10.180.10">
    <property type="entry name" value="2,3-Dihydroxybiphenyl 1,2-Dioxygenase, domain 1"/>
    <property type="match status" value="1"/>
</dbReference>
<organism evidence="2 3">
    <name type="scientific">Litorihabitans aurantiacus</name>
    <dbReference type="NCBI Taxonomy" id="1930061"/>
    <lineage>
        <taxon>Bacteria</taxon>
        <taxon>Bacillati</taxon>
        <taxon>Actinomycetota</taxon>
        <taxon>Actinomycetes</taxon>
        <taxon>Micrococcales</taxon>
        <taxon>Beutenbergiaceae</taxon>
        <taxon>Litorihabitans</taxon>
    </lineage>
</organism>
<dbReference type="PANTHER" id="PTHR35908">
    <property type="entry name" value="HYPOTHETICAL FUSION PROTEIN"/>
    <property type="match status" value="1"/>
</dbReference>
<proteinExistence type="predicted"/>
<dbReference type="PROSITE" id="PS51819">
    <property type="entry name" value="VOC"/>
    <property type="match status" value="1"/>
</dbReference>
<keyword evidence="3" id="KW-1185">Reference proteome</keyword>
<dbReference type="InterPro" id="IPR029068">
    <property type="entry name" value="Glyas_Bleomycin-R_OHBP_Dase"/>
</dbReference>
<evidence type="ECO:0000259" key="1">
    <source>
        <dbReference type="PROSITE" id="PS51819"/>
    </source>
</evidence>
<gene>
    <name evidence="2" type="ORF">GCM10025875_16800</name>
</gene>
<dbReference type="InterPro" id="IPR037523">
    <property type="entry name" value="VOC_core"/>
</dbReference>
<accession>A0AA38CP55</accession>
<dbReference type="InterPro" id="IPR041581">
    <property type="entry name" value="Glyoxalase_6"/>
</dbReference>
<dbReference type="AlphaFoldDB" id="A0AA38CP55"/>
<dbReference type="Proteomes" id="UP001157161">
    <property type="component" value="Unassembled WGS sequence"/>
</dbReference>
<sequence length="147" mass="16409">MDPDCLTRSMATGEHPVLLHTVLDTTDVRGLAEFYRELLGLRYRPGDEAPADGADEADWLVLTEADGTRRLAFQLAERLRASTWPDPSVPQQLHLDMTVPDRSALERQHERALALGARLISDRTDDPDEPLYVYADPAGHPFCIFVG</sequence>
<dbReference type="Pfam" id="PF18029">
    <property type="entry name" value="Glyoxalase_6"/>
    <property type="match status" value="1"/>
</dbReference>
<protein>
    <submittedName>
        <fullName evidence="2">Glyoxalase</fullName>
    </submittedName>
</protein>
<comment type="caution">
    <text evidence="2">The sequence shown here is derived from an EMBL/GenBank/DDBJ whole genome shotgun (WGS) entry which is preliminary data.</text>
</comment>
<evidence type="ECO:0000313" key="2">
    <source>
        <dbReference type="EMBL" id="GMA31688.1"/>
    </source>
</evidence>
<dbReference type="SUPFAM" id="SSF54593">
    <property type="entry name" value="Glyoxalase/Bleomycin resistance protein/Dihydroxybiphenyl dioxygenase"/>
    <property type="match status" value="1"/>
</dbReference>
<reference evidence="2" key="2">
    <citation type="submission" date="2023-02" db="EMBL/GenBank/DDBJ databases">
        <authorList>
            <person name="Sun Q."/>
            <person name="Mori K."/>
        </authorList>
    </citation>
    <scope>NUCLEOTIDE SEQUENCE</scope>
    <source>
        <strain evidence="2">NBRC 112290</strain>
    </source>
</reference>
<evidence type="ECO:0000313" key="3">
    <source>
        <dbReference type="Proteomes" id="UP001157161"/>
    </source>
</evidence>
<name>A0AA38CP55_9MICO</name>